<evidence type="ECO:0000256" key="4">
    <source>
        <dbReference type="SAM" id="Coils"/>
    </source>
</evidence>
<evidence type="ECO:0000256" key="3">
    <source>
        <dbReference type="ARBA" id="ARBA00023054"/>
    </source>
</evidence>
<gene>
    <name evidence="5" type="ORF">HPULCUR_005701</name>
</gene>
<sequence length="464" mass="53165">MNTCLVEKDTAVAEANIFTKKAASIQTLLAEKNKRLQHLETVRENQKERSLSCLTKKIRIQQLKNQIRDKRKLLEESLKRKSQFDGHHPDNSLFLKSWQRTHKMTVGTRRILVKETMSLFELKPGVIEEAGSTSFLHEGKEDLYICGVTLPTRLIDVSKCSKEELNAPIGLVIHMLGLIVRYLGIKLPFEIIRRGIKPYIRSPNKQHVRKFPLFLEEDDKNFKKFIHGMAMLNYNIVYICYTQGVKIPSTDIVNTLQCLMSICSAPKLGMQSHALYYQHLRDLECPIDYNQVLRATTLRFRCTSLIERSHALHEPNRSTNNELHDDFFKIRTTSVQNSINNGERILSESRGEEDFGLYVDSEDDDDDFDIKKSKGSDKQLANETWSLVEVAPFSAGHNGYEGDSLFQIGAASIMPGVMNMMESLSGSHSNLPDLGRKSKTEIRYDMYEQYFDIKGRSQQACDDT</sequence>
<protein>
    <recommendedName>
        <fullName evidence="2">Autophagy-related protein 14</fullName>
    </recommendedName>
</protein>
<feature type="coiled-coil region" evidence="4">
    <location>
        <begin position="29"/>
        <end position="80"/>
    </location>
</feature>
<dbReference type="InterPro" id="IPR018791">
    <property type="entry name" value="UV_resistance/autophagy_Atg14"/>
</dbReference>
<organism evidence="5 6">
    <name type="scientific">Helicostylum pulchrum</name>
    <dbReference type="NCBI Taxonomy" id="562976"/>
    <lineage>
        <taxon>Eukaryota</taxon>
        <taxon>Fungi</taxon>
        <taxon>Fungi incertae sedis</taxon>
        <taxon>Mucoromycota</taxon>
        <taxon>Mucoromycotina</taxon>
        <taxon>Mucoromycetes</taxon>
        <taxon>Mucorales</taxon>
        <taxon>Mucorineae</taxon>
        <taxon>Mucoraceae</taxon>
        <taxon>Helicostylum</taxon>
    </lineage>
</organism>
<reference evidence="5 6" key="1">
    <citation type="submission" date="2024-04" db="EMBL/GenBank/DDBJ databases">
        <title>genome sequences of Mucor flavus KT1a and Helicostylum pulchrum KT1b strains isolation_sourced from the surface of a dry-aged beef.</title>
        <authorList>
            <person name="Toyotome T."/>
            <person name="Hosono M."/>
            <person name="Torimaru M."/>
            <person name="Fukuda K."/>
            <person name="Mikami N."/>
        </authorList>
    </citation>
    <scope>NUCLEOTIDE SEQUENCE [LARGE SCALE GENOMIC DNA]</scope>
    <source>
        <strain evidence="5 6">KT1b</strain>
    </source>
</reference>
<evidence type="ECO:0000256" key="1">
    <source>
        <dbReference type="ARBA" id="ARBA00009574"/>
    </source>
</evidence>
<keyword evidence="6" id="KW-1185">Reference proteome</keyword>
<evidence type="ECO:0000313" key="6">
    <source>
        <dbReference type="Proteomes" id="UP001476247"/>
    </source>
</evidence>
<evidence type="ECO:0000256" key="2">
    <source>
        <dbReference type="ARBA" id="ARBA00013807"/>
    </source>
</evidence>
<dbReference type="Pfam" id="PF10186">
    <property type="entry name" value="ATG14"/>
    <property type="match status" value="1"/>
</dbReference>
<dbReference type="EMBL" id="BAABUJ010000015">
    <property type="protein sequence ID" value="GAA5800275.1"/>
    <property type="molecule type" value="Genomic_DNA"/>
</dbReference>
<proteinExistence type="inferred from homology"/>
<accession>A0ABP9Y0P8</accession>
<dbReference type="PANTHER" id="PTHR15157:SF13">
    <property type="entry name" value="AUTOPHAGY-RELATED PROTEIN 14"/>
    <property type="match status" value="1"/>
</dbReference>
<dbReference type="PANTHER" id="PTHR15157">
    <property type="entry name" value="UV RADIATION RESISTANCE-ASSOCIATED GENE PROTEIN"/>
    <property type="match status" value="1"/>
</dbReference>
<dbReference type="Proteomes" id="UP001476247">
    <property type="component" value="Unassembled WGS sequence"/>
</dbReference>
<evidence type="ECO:0000313" key="5">
    <source>
        <dbReference type="EMBL" id="GAA5800275.1"/>
    </source>
</evidence>
<keyword evidence="3 4" id="KW-0175">Coiled coil</keyword>
<comment type="caution">
    <text evidence="5">The sequence shown here is derived from an EMBL/GenBank/DDBJ whole genome shotgun (WGS) entry which is preliminary data.</text>
</comment>
<name>A0ABP9Y0P8_9FUNG</name>
<comment type="similarity">
    <text evidence="1">Belongs to the ATG14 family.</text>
</comment>